<feature type="compositionally biased region" description="Polar residues" evidence="1">
    <location>
        <begin position="801"/>
        <end position="811"/>
    </location>
</feature>
<dbReference type="Gene3D" id="2.60.120.200">
    <property type="match status" value="1"/>
</dbReference>
<dbReference type="VEuPathDB" id="TriTrypDB:BCY84_09224"/>
<dbReference type="VEuPathDB" id="TriTrypDB:TCSYLVIO_009920"/>
<dbReference type="InterPro" id="IPR036278">
    <property type="entry name" value="Sialidase_sf"/>
</dbReference>
<dbReference type="Pfam" id="PF11052">
    <property type="entry name" value="Tr-sialidase_C"/>
    <property type="match status" value="1"/>
</dbReference>
<dbReference type="VEuPathDB" id="TriTrypDB:C4B63_33g194"/>
<evidence type="ECO:0000313" key="6">
    <source>
        <dbReference type="EMBL" id="PWU93141.1"/>
    </source>
</evidence>
<dbReference type="InterPro" id="IPR008377">
    <property type="entry name" value="Sialidase_trypan"/>
</dbReference>
<feature type="domain" description="Sialidase" evidence="4">
    <location>
        <begin position="103"/>
        <end position="439"/>
    </location>
</feature>
<accession>A0A2V2VA38</accession>
<dbReference type="VEuPathDB" id="TriTrypDB:TcBrA4_0141170"/>
<dbReference type="AlphaFoldDB" id="A0A2V2VA38"/>
<evidence type="ECO:0000256" key="1">
    <source>
        <dbReference type="SAM" id="MobiDB-lite"/>
    </source>
</evidence>
<feature type="compositionally biased region" description="Polar residues" evidence="1">
    <location>
        <begin position="927"/>
        <end position="940"/>
    </location>
</feature>
<comment type="caution">
    <text evidence="6">The sequence shown here is derived from an EMBL/GenBank/DDBJ whole genome shotgun (WGS) entry which is preliminary data.</text>
</comment>
<feature type="compositionally biased region" description="Basic and acidic residues" evidence="1">
    <location>
        <begin position="739"/>
        <end position="764"/>
    </location>
</feature>
<reference evidence="6 7" key="1">
    <citation type="journal article" date="2018" name="Microb. Genom.">
        <title>Expanding an expanded genome: long-read sequencing of Trypanosoma cruzi.</title>
        <authorList>
            <person name="Berna L."/>
            <person name="Rodriguez M."/>
            <person name="Chiribao M.L."/>
            <person name="Parodi-Talice A."/>
            <person name="Pita S."/>
            <person name="Rijo G."/>
            <person name="Alvarez-Valin F."/>
            <person name="Robello C."/>
        </authorList>
    </citation>
    <scope>NUCLEOTIDE SEQUENCE [LARGE SCALE GENOMIC DNA]</scope>
    <source>
        <strain evidence="6 7">Dm28c</strain>
    </source>
</reference>
<feature type="domain" description="DUF3676" evidence="3">
    <location>
        <begin position="731"/>
        <end position="959"/>
    </location>
</feature>
<keyword evidence="2" id="KW-1133">Transmembrane helix</keyword>
<dbReference type="CDD" id="cd15482">
    <property type="entry name" value="Sialidase_non-viral"/>
    <property type="match status" value="1"/>
</dbReference>
<gene>
    <name evidence="6" type="ORF">C4B63_33g194</name>
</gene>
<dbReference type="SUPFAM" id="SSF50939">
    <property type="entry name" value="Sialidases"/>
    <property type="match status" value="1"/>
</dbReference>
<dbReference type="InterPro" id="IPR011040">
    <property type="entry name" value="Sialidase"/>
</dbReference>
<organism evidence="6 7">
    <name type="scientific">Trypanosoma cruzi</name>
    <dbReference type="NCBI Taxonomy" id="5693"/>
    <lineage>
        <taxon>Eukaryota</taxon>
        <taxon>Discoba</taxon>
        <taxon>Euglenozoa</taxon>
        <taxon>Kinetoplastea</taxon>
        <taxon>Metakinetoplastina</taxon>
        <taxon>Trypanosomatida</taxon>
        <taxon>Trypanosomatidae</taxon>
        <taxon>Trypanosoma</taxon>
        <taxon>Schizotrypanum</taxon>
    </lineage>
</organism>
<dbReference type="EMBL" id="PRFA01000033">
    <property type="protein sequence ID" value="PWU93141.1"/>
    <property type="molecule type" value="Genomic_DNA"/>
</dbReference>
<dbReference type="Pfam" id="PF12429">
    <property type="entry name" value="DUF3676"/>
    <property type="match status" value="1"/>
</dbReference>
<evidence type="ECO:0000259" key="4">
    <source>
        <dbReference type="Pfam" id="PF13859"/>
    </source>
</evidence>
<evidence type="ECO:0000259" key="3">
    <source>
        <dbReference type="Pfam" id="PF12429"/>
    </source>
</evidence>
<feature type="domain" description="Trans-sialidase C-terminal" evidence="5">
    <location>
        <begin position="499"/>
        <end position="700"/>
    </location>
</feature>
<feature type="region of interest" description="Disordered" evidence="1">
    <location>
        <begin position="16"/>
        <end position="38"/>
    </location>
</feature>
<dbReference type="Gene3D" id="2.120.10.10">
    <property type="match status" value="1"/>
</dbReference>
<dbReference type="VEuPathDB" id="TriTrypDB:TcYC6_0131150"/>
<dbReference type="InterPro" id="IPR021287">
    <property type="entry name" value="Trans-sialidase_CS"/>
</dbReference>
<feature type="compositionally biased region" description="Basic and acidic residues" evidence="1">
    <location>
        <begin position="953"/>
        <end position="962"/>
    </location>
</feature>
<dbReference type="Proteomes" id="UP000246121">
    <property type="component" value="Unassembled WGS sequence"/>
</dbReference>
<dbReference type="VEuPathDB" id="TriTrypDB:TcG_11928"/>
<name>A0A2V2VA38_TRYCR</name>
<keyword evidence="2" id="KW-0472">Membrane</keyword>
<feature type="compositionally biased region" description="Acidic residues" evidence="1">
    <location>
        <begin position="850"/>
        <end position="860"/>
    </location>
</feature>
<dbReference type="GO" id="GO:0004308">
    <property type="term" value="F:exo-alpha-sialidase activity"/>
    <property type="evidence" value="ECO:0007669"/>
    <property type="project" value="InterPro"/>
</dbReference>
<feature type="transmembrane region" description="Helical" evidence="2">
    <location>
        <begin position="43"/>
        <end position="61"/>
    </location>
</feature>
<sequence length="1047" mass="112917">MLSRVAAVKAPRTHNCHCVTGSSGRRREGRESEPQRPNMSRRVFTSAVLLLLVVMMCFGTGEAAASGGNPSIAINPFTGTRRIDATWKDVEINTGSKITLLRVPILVDLQGHVFAIAEACCKDEDKCSEVGFTGIASKYLGLNGDSGPTEILTADASIFGADLLKEGSEGINTANGITRPTTVVLGESVYVLLGKYSRTKQQIQGKNEPALLLVKGTVTDEGEKKKIKWNETHLVKPQGKGASVSLTDLIGGGGSGAVMDDGSLVFPMQAKDRDGKSVLLSMRFTPPDKWELPQITPGNDCRDPTLVKWKEDKDDERLFMMAHCAGGYYDVYRSISDGVNWYTDRQPITRVWGNSHDRKGYGVRSGFTTAIIEGKEVMLITAPVYPKDENKVGKGRLHLWVTDKARVHDVGPVSRENDDAAASSLLIKDNDTELISLYENKKSDRAYNLVAVRLTEKLGRIKEVVKTWKDLDSALHSCSSGSSATVGLPKKGMCNGPVPTDELVGFLSGNFSDGTWGDEYLGVNATVTNGEPRVPNGWTFKGPGAGAVWPVGEMGQTVPYYFANNEFALVATVSIHEVPKEGNSPVPLIGVRMNDTSSTVLFGLSYTHGKKWLAIPENSGSPEDIGVWEPNKTYQVGLRMNTDCWIAFVDGKEIDCTKYNESLFDFHRISHFYIGGDSKNQSATGGHVTVTNVMLYNEKLLEPDLRKLHASKVTIPSLGVEEQSKGQVASTGALVASESRSEESASHEELTRDDLEKPEEESVHDPVPAASSSTDAAGSSASEPAIASESTGNSREEDNTQFHQGETSRQATLHEDNNSIQRDSNVQTQYPQTEESTGVADVETSPESNDAPEPEEEGEANDMNGESTSPVTAPSDMDTATRPADGEHQVQQITELPAENNDVRSTGTGTTDAEESLSLEAGDGNSERTMSADSSLTPSKSDAEPTTAEDTEDVSRIERAEVSFEDGEEMPQKVDTAPENTNTTPGETKIPSESNATTPSDTDILLEKGQFGELSGMALFAESTVHGCVSRLLLLLLLGLWGIAALC</sequence>
<feature type="region of interest" description="Disordered" evidence="1">
    <location>
        <begin position="721"/>
        <end position="1000"/>
    </location>
</feature>
<dbReference type="Pfam" id="PF13859">
    <property type="entry name" value="BNR_3"/>
    <property type="match status" value="1"/>
</dbReference>
<dbReference type="VEuPathDB" id="TriTrypDB:TcCLB.508627.40"/>
<evidence type="ECO:0000313" key="7">
    <source>
        <dbReference type="Proteomes" id="UP000246121"/>
    </source>
</evidence>
<dbReference type="InterPro" id="IPR013320">
    <property type="entry name" value="ConA-like_dom_sf"/>
</dbReference>
<feature type="compositionally biased region" description="Basic and acidic residues" evidence="1">
    <location>
        <begin position="25"/>
        <end position="34"/>
    </location>
</feature>
<feature type="compositionally biased region" description="Low complexity" evidence="1">
    <location>
        <begin position="769"/>
        <end position="790"/>
    </location>
</feature>
<evidence type="ECO:0000259" key="5">
    <source>
        <dbReference type="Pfam" id="PF22925"/>
    </source>
</evidence>
<dbReference type="VEuPathDB" id="TriTrypDB:Tc_MARK_7244"/>
<dbReference type="VEuPathDB" id="TriTrypDB:TcCLB.509217.160"/>
<dbReference type="VEuPathDB" id="TriTrypDB:C3747_113g133"/>
<dbReference type="VEuPathDB" id="TriTrypDB:TcCL_Unassigned00288"/>
<dbReference type="VEuPathDB" id="TriTrypDB:TCDM_11451"/>
<dbReference type="Pfam" id="PF22925">
    <property type="entry name" value="TS_C"/>
    <property type="match status" value="1"/>
</dbReference>
<feature type="compositionally biased region" description="Polar residues" evidence="1">
    <location>
        <begin position="818"/>
        <end position="836"/>
    </location>
</feature>
<dbReference type="InterPro" id="IPR055239">
    <property type="entry name" value="TS_C"/>
</dbReference>
<keyword evidence="2" id="KW-0812">Transmembrane</keyword>
<proteinExistence type="predicted"/>
<dbReference type="SUPFAM" id="SSF49899">
    <property type="entry name" value="Concanavalin A-like lectins/glucanases"/>
    <property type="match status" value="1"/>
</dbReference>
<dbReference type="InterPro" id="IPR022144">
    <property type="entry name" value="DUF3676"/>
</dbReference>
<protein>
    <submittedName>
        <fullName evidence="6">Putative trans-sialidase</fullName>
    </submittedName>
</protein>
<dbReference type="PRINTS" id="PR01803">
    <property type="entry name" value="TCSIALIDASE"/>
</dbReference>
<feature type="compositionally biased region" description="Polar residues" evidence="1">
    <location>
        <begin position="978"/>
        <end position="1000"/>
    </location>
</feature>
<evidence type="ECO:0000256" key="2">
    <source>
        <dbReference type="SAM" id="Phobius"/>
    </source>
</evidence>
<dbReference type="VEuPathDB" id="TriTrypDB:ECC02_010871"/>